<accession>A0A392Q108</accession>
<dbReference type="PANTHER" id="PTHR36617">
    <property type="entry name" value="PROTEIN, PUTATIVE-RELATED"/>
    <property type="match status" value="1"/>
</dbReference>
<proteinExistence type="predicted"/>
<feature type="domain" description="Reverse transcriptase zinc-binding" evidence="1">
    <location>
        <begin position="48"/>
        <end position="94"/>
    </location>
</feature>
<dbReference type="InterPro" id="IPR026960">
    <property type="entry name" value="RVT-Znf"/>
</dbReference>
<reference evidence="2 3" key="1">
    <citation type="journal article" date="2018" name="Front. Plant Sci.">
        <title>Red Clover (Trifolium pratense) and Zigzag Clover (T. medium) - A Picture of Genomic Similarities and Differences.</title>
        <authorList>
            <person name="Dluhosova J."/>
            <person name="Istvanek J."/>
            <person name="Nedelnik J."/>
            <person name="Repkova J."/>
        </authorList>
    </citation>
    <scope>NUCLEOTIDE SEQUENCE [LARGE SCALE GENOMIC DNA]</scope>
    <source>
        <strain evidence="3">cv. 10/8</strain>
        <tissue evidence="2">Leaf</tissue>
    </source>
</reference>
<dbReference type="GO" id="GO:0016301">
    <property type="term" value="F:kinase activity"/>
    <property type="evidence" value="ECO:0007669"/>
    <property type="project" value="UniProtKB-KW"/>
</dbReference>
<evidence type="ECO:0000313" key="2">
    <source>
        <dbReference type="EMBL" id="MCI18011.1"/>
    </source>
</evidence>
<dbReference type="Proteomes" id="UP000265520">
    <property type="component" value="Unassembled WGS sequence"/>
</dbReference>
<dbReference type="AlphaFoldDB" id="A0A392Q108"/>
<sequence length="125" mass="13894">PLSVKYRRLFDLSLHKSSTVAAMQDLGWEVGGAAWSWRRQLPDSGGGYTVRGAYNLLTSTEAQDVEATTDLIWHKQVPLKVSVVAWWLLCNRLRGSGNSTSFVSLLPGVRILVELDQSLGWHILS</sequence>
<keyword evidence="3" id="KW-1185">Reference proteome</keyword>
<keyword evidence="2" id="KW-0675">Receptor</keyword>
<dbReference type="EMBL" id="LXQA010108087">
    <property type="protein sequence ID" value="MCI18011.1"/>
    <property type="molecule type" value="Genomic_DNA"/>
</dbReference>
<comment type="caution">
    <text evidence="2">The sequence shown here is derived from an EMBL/GenBank/DDBJ whole genome shotgun (WGS) entry which is preliminary data.</text>
</comment>
<keyword evidence="2" id="KW-0808">Transferase</keyword>
<name>A0A392Q108_9FABA</name>
<evidence type="ECO:0000259" key="1">
    <source>
        <dbReference type="Pfam" id="PF13966"/>
    </source>
</evidence>
<evidence type="ECO:0000313" key="3">
    <source>
        <dbReference type="Proteomes" id="UP000265520"/>
    </source>
</evidence>
<dbReference type="Pfam" id="PF13966">
    <property type="entry name" value="zf-RVT"/>
    <property type="match status" value="1"/>
</dbReference>
<feature type="non-terminal residue" evidence="2">
    <location>
        <position position="1"/>
    </location>
</feature>
<keyword evidence="2" id="KW-0418">Kinase</keyword>
<protein>
    <submittedName>
        <fullName evidence="2">Cysteine-rich receptor-like protein kinase</fullName>
    </submittedName>
</protein>
<dbReference type="PANTHER" id="PTHR36617:SF5">
    <property type="entry name" value="OS05G0421675 PROTEIN"/>
    <property type="match status" value="1"/>
</dbReference>
<organism evidence="2 3">
    <name type="scientific">Trifolium medium</name>
    <dbReference type="NCBI Taxonomy" id="97028"/>
    <lineage>
        <taxon>Eukaryota</taxon>
        <taxon>Viridiplantae</taxon>
        <taxon>Streptophyta</taxon>
        <taxon>Embryophyta</taxon>
        <taxon>Tracheophyta</taxon>
        <taxon>Spermatophyta</taxon>
        <taxon>Magnoliopsida</taxon>
        <taxon>eudicotyledons</taxon>
        <taxon>Gunneridae</taxon>
        <taxon>Pentapetalae</taxon>
        <taxon>rosids</taxon>
        <taxon>fabids</taxon>
        <taxon>Fabales</taxon>
        <taxon>Fabaceae</taxon>
        <taxon>Papilionoideae</taxon>
        <taxon>50 kb inversion clade</taxon>
        <taxon>NPAAA clade</taxon>
        <taxon>Hologalegina</taxon>
        <taxon>IRL clade</taxon>
        <taxon>Trifolieae</taxon>
        <taxon>Trifolium</taxon>
    </lineage>
</organism>